<name>A0A2T2WYB5_9FIRM</name>
<sequence>MNLSRVLIESGFFWQDQTKGFNWIDDRVLALWYQMPNPEVAEAELVQLAKSLLQQDSVQGTDPSSRGHFVLYTDVSPRTVHVHFVTCEPDLKPAFRLTEGVH</sequence>
<reference evidence="1 2" key="1">
    <citation type="journal article" date="2014" name="BMC Genomics">
        <title>Comparison of environmental and isolate Sulfobacillus genomes reveals diverse carbon, sulfur, nitrogen, and hydrogen metabolisms.</title>
        <authorList>
            <person name="Justice N.B."/>
            <person name="Norman A."/>
            <person name="Brown C.T."/>
            <person name="Singh A."/>
            <person name="Thomas B.C."/>
            <person name="Banfield J.F."/>
        </authorList>
    </citation>
    <scope>NUCLEOTIDE SEQUENCE [LARGE SCALE GENOMIC DNA]</scope>
    <source>
        <strain evidence="1">AMDSBA1</strain>
    </source>
</reference>
<evidence type="ECO:0000313" key="1">
    <source>
        <dbReference type="EMBL" id="PSR27228.1"/>
    </source>
</evidence>
<dbReference type="EMBL" id="PXYT01000028">
    <property type="protein sequence ID" value="PSR27228.1"/>
    <property type="molecule type" value="Genomic_DNA"/>
</dbReference>
<proteinExistence type="predicted"/>
<organism evidence="1 2">
    <name type="scientific">Sulfobacillus benefaciens</name>
    <dbReference type="NCBI Taxonomy" id="453960"/>
    <lineage>
        <taxon>Bacteria</taxon>
        <taxon>Bacillati</taxon>
        <taxon>Bacillota</taxon>
        <taxon>Clostridia</taxon>
        <taxon>Eubacteriales</taxon>
        <taxon>Clostridiales Family XVII. Incertae Sedis</taxon>
        <taxon>Sulfobacillus</taxon>
    </lineage>
</organism>
<protein>
    <submittedName>
        <fullName evidence="1">Uncharacterized protein</fullName>
    </submittedName>
</protein>
<comment type="caution">
    <text evidence="1">The sequence shown here is derived from an EMBL/GenBank/DDBJ whole genome shotgun (WGS) entry which is preliminary data.</text>
</comment>
<dbReference type="AlphaFoldDB" id="A0A2T2WYB5"/>
<dbReference type="Proteomes" id="UP000242699">
    <property type="component" value="Unassembled WGS sequence"/>
</dbReference>
<accession>A0A2T2WYB5</accession>
<gene>
    <name evidence="1" type="ORF">C7B43_12285</name>
</gene>
<evidence type="ECO:0000313" key="2">
    <source>
        <dbReference type="Proteomes" id="UP000242699"/>
    </source>
</evidence>